<dbReference type="GO" id="GO:0010073">
    <property type="term" value="P:meristem maintenance"/>
    <property type="evidence" value="ECO:0007669"/>
    <property type="project" value="InterPro"/>
</dbReference>
<dbReference type="InterPro" id="IPR019557">
    <property type="entry name" value="AminoTfrase-like_pln_mobile"/>
</dbReference>
<dbReference type="OrthoDB" id="2011236at2759"/>
<dbReference type="EMBL" id="NMUH01000048">
    <property type="protein sequence ID" value="MQL69839.1"/>
    <property type="molecule type" value="Genomic_DNA"/>
</dbReference>
<sequence length="854" mass="94620">MEVISLSFALIGCSALHTERGKGWYLHTEQGDFEHKVTCLYVCRFMTPEDLNICLYVCRFMTPEDLNTCLNVCRFMTPEDLNICLYVCRFMTPEDLNICLYVCRFMTPEDLNMADGSPVTTCGVSVRASAGGSERRGQSTNGCRKPFPTRAAYASSRTDQLKCLQVFCANVILRGNTGGGTRPVEARTTRASRRSEPAETSAREAGLAGEFAGDSYDPATYMRLTVHLDDGAKYLYAPRGVNWNSRRLPVRTHLAAYLVYWLCTFVLPFGEEGNIRPEVIYPACILASGVRLALALAALANIFHGLGDLTTSPSPRDRSVTLATHYLGAWAGLLLPELCYNISLESPSMPLIFMFRNRPEREQRKQLSEARRRLSFVPTAGQPGLDLACCSRDFRPWVEEGQGGRVYRLPHHAAPDASFRKDWLCCIRPSVLLFRKGSFLFMEPYFPHRFALNFGYDQDVPPNADFALSVRAYKGPDRHLVASSWWCYYIRRDPSAEFFIPELRRAAWRLPETAGEPPLVYFWWRHFLLDCGYPLDAALTSPILPSVPRAWERHLQHSIVRVGPREHISWIESGTTLRHFWSAIAEAGKAVKVPFDRVVLSPTFSEAPRGSFIPPKEMPKRDAPPARKRHASREAGPSRSAARGKTPDPPSPAGAGTSTSGGDELAEDIPREDVAPQGDEDYNLTFDGTPSLEGGDIHLVASAEPGRMRTLFLRYVPVEAAVAEGIEHPVQAALVTGETPSLQAIQDLLLSGSEMELPGFSDFASDILEGGGWQRALHSAMAVTSAAVLPTASPLEEGEVTRGVAGDADVFFLTGFFFEGVDFCIFWVGVVLENTGHQPPMSDGFAQFSFRGEL</sequence>
<dbReference type="AlphaFoldDB" id="A0A843TMR6"/>
<proteinExistence type="predicted"/>
<name>A0A843TMR6_COLES</name>
<feature type="region of interest" description="Disordered" evidence="1">
    <location>
        <begin position="179"/>
        <end position="205"/>
    </location>
</feature>
<dbReference type="PANTHER" id="PTHR46033:SF80">
    <property type="entry name" value="PROTEIN MAIN-LIKE 2-LIKE"/>
    <property type="match status" value="1"/>
</dbReference>
<feature type="region of interest" description="Disordered" evidence="1">
    <location>
        <begin position="606"/>
        <end position="666"/>
    </location>
</feature>
<evidence type="ECO:0000313" key="3">
    <source>
        <dbReference type="EMBL" id="MQL69839.1"/>
    </source>
</evidence>
<organism evidence="3 4">
    <name type="scientific">Colocasia esculenta</name>
    <name type="common">Wild taro</name>
    <name type="synonym">Arum esculentum</name>
    <dbReference type="NCBI Taxonomy" id="4460"/>
    <lineage>
        <taxon>Eukaryota</taxon>
        <taxon>Viridiplantae</taxon>
        <taxon>Streptophyta</taxon>
        <taxon>Embryophyta</taxon>
        <taxon>Tracheophyta</taxon>
        <taxon>Spermatophyta</taxon>
        <taxon>Magnoliopsida</taxon>
        <taxon>Liliopsida</taxon>
        <taxon>Araceae</taxon>
        <taxon>Aroideae</taxon>
        <taxon>Colocasieae</taxon>
        <taxon>Colocasia</taxon>
    </lineage>
</organism>
<accession>A0A843TMR6</accession>
<evidence type="ECO:0000313" key="4">
    <source>
        <dbReference type="Proteomes" id="UP000652761"/>
    </source>
</evidence>
<evidence type="ECO:0000256" key="1">
    <source>
        <dbReference type="SAM" id="MobiDB-lite"/>
    </source>
</evidence>
<reference evidence="3" key="1">
    <citation type="submission" date="2017-07" db="EMBL/GenBank/DDBJ databases">
        <title>Taro Niue Genome Assembly and Annotation.</title>
        <authorList>
            <person name="Atibalentja N."/>
            <person name="Keating K."/>
            <person name="Fields C.J."/>
        </authorList>
    </citation>
    <scope>NUCLEOTIDE SEQUENCE</scope>
    <source>
        <strain evidence="3">Niue_2</strain>
        <tissue evidence="3">Leaf</tissue>
    </source>
</reference>
<feature type="domain" description="Aminotransferase-like plant mobile" evidence="2">
    <location>
        <begin position="242"/>
        <end position="506"/>
    </location>
</feature>
<keyword evidence="4" id="KW-1185">Reference proteome</keyword>
<evidence type="ECO:0000259" key="2">
    <source>
        <dbReference type="Pfam" id="PF10536"/>
    </source>
</evidence>
<comment type="caution">
    <text evidence="3">The sequence shown here is derived from an EMBL/GenBank/DDBJ whole genome shotgun (WGS) entry which is preliminary data.</text>
</comment>
<feature type="compositionally biased region" description="Basic and acidic residues" evidence="1">
    <location>
        <begin position="184"/>
        <end position="197"/>
    </location>
</feature>
<feature type="compositionally biased region" description="Low complexity" evidence="1">
    <location>
        <begin position="653"/>
        <end position="662"/>
    </location>
</feature>
<dbReference type="InterPro" id="IPR044824">
    <property type="entry name" value="MAIN-like"/>
</dbReference>
<dbReference type="Proteomes" id="UP000652761">
    <property type="component" value="Unassembled WGS sequence"/>
</dbReference>
<gene>
    <name evidence="3" type="ORF">Taro_002102</name>
</gene>
<protein>
    <recommendedName>
        <fullName evidence="2">Aminotransferase-like plant mobile domain-containing protein</fullName>
    </recommendedName>
</protein>
<dbReference type="Pfam" id="PF10536">
    <property type="entry name" value="PMD"/>
    <property type="match status" value="1"/>
</dbReference>
<dbReference type="PANTHER" id="PTHR46033">
    <property type="entry name" value="PROTEIN MAIN-LIKE 2"/>
    <property type="match status" value="1"/>
</dbReference>